<organism evidence="2 3">
    <name type="scientific">Sphenostylis stenocarpa</name>
    <dbReference type="NCBI Taxonomy" id="92480"/>
    <lineage>
        <taxon>Eukaryota</taxon>
        <taxon>Viridiplantae</taxon>
        <taxon>Streptophyta</taxon>
        <taxon>Embryophyta</taxon>
        <taxon>Tracheophyta</taxon>
        <taxon>Spermatophyta</taxon>
        <taxon>Magnoliopsida</taxon>
        <taxon>eudicotyledons</taxon>
        <taxon>Gunneridae</taxon>
        <taxon>Pentapetalae</taxon>
        <taxon>rosids</taxon>
        <taxon>fabids</taxon>
        <taxon>Fabales</taxon>
        <taxon>Fabaceae</taxon>
        <taxon>Papilionoideae</taxon>
        <taxon>50 kb inversion clade</taxon>
        <taxon>NPAAA clade</taxon>
        <taxon>indigoferoid/millettioid clade</taxon>
        <taxon>Phaseoleae</taxon>
        <taxon>Sphenostylis</taxon>
    </lineage>
</organism>
<protein>
    <submittedName>
        <fullName evidence="2">Uncharacterized protein</fullName>
    </submittedName>
</protein>
<proteinExistence type="predicted"/>
<evidence type="ECO:0000256" key="1">
    <source>
        <dbReference type="SAM" id="MobiDB-lite"/>
    </source>
</evidence>
<gene>
    <name evidence="2" type="ORF">AYBTSS11_LOCUS23801</name>
</gene>
<evidence type="ECO:0000313" key="3">
    <source>
        <dbReference type="Proteomes" id="UP001189624"/>
    </source>
</evidence>
<evidence type="ECO:0000313" key="2">
    <source>
        <dbReference type="EMBL" id="CAJ1971796.1"/>
    </source>
</evidence>
<feature type="region of interest" description="Disordered" evidence="1">
    <location>
        <begin position="162"/>
        <end position="210"/>
    </location>
</feature>
<sequence length="272" mass="29257">MNVLKSTIFKAPHVSKGDEDGPQPSQVSAVGANASQYAPVGNPNHNYQSQVAGHNGYGDQLVDPVQIPKVEQSMVHQVDPANANKVTPPLLRGTVPESSSARAHFANPFVNMNNQNAKPMLPSADQSKGLIPLQNQTQNLLMGRDLRREVSMEAAKNFKVGEGRAERSWDAGEGPSAKRLKHINSPPKEGPNQGPAPQEANNAPENPKLLDLINNTGNNGGFVSNSLYDPAFETLGLAVDPHIRLFEALAGFDKNLAVLDAARGEKGYRMFD</sequence>
<keyword evidence="3" id="KW-1185">Reference proteome</keyword>
<dbReference type="Gramene" id="rna-AYBTSS11_LOCUS23801">
    <property type="protein sequence ID" value="CAJ1971796.1"/>
    <property type="gene ID" value="gene-AYBTSS11_LOCUS23801"/>
</dbReference>
<dbReference type="Proteomes" id="UP001189624">
    <property type="component" value="Chromosome 8"/>
</dbReference>
<feature type="region of interest" description="Disordered" evidence="1">
    <location>
        <begin position="1"/>
        <end position="28"/>
    </location>
</feature>
<dbReference type="EMBL" id="OY731405">
    <property type="protein sequence ID" value="CAJ1971796.1"/>
    <property type="molecule type" value="Genomic_DNA"/>
</dbReference>
<reference evidence="2" key="1">
    <citation type="submission" date="2023-10" db="EMBL/GenBank/DDBJ databases">
        <authorList>
            <person name="Domelevo Entfellner J.-B."/>
        </authorList>
    </citation>
    <scope>NUCLEOTIDE SEQUENCE</scope>
</reference>
<dbReference type="AlphaFoldDB" id="A0AA86VNJ7"/>
<accession>A0AA86VNJ7</accession>
<name>A0AA86VNJ7_9FABA</name>